<evidence type="ECO:0000256" key="4">
    <source>
        <dbReference type="SAM" id="Phobius"/>
    </source>
</evidence>
<dbReference type="PANTHER" id="PTHR32347">
    <property type="entry name" value="EFFLUX SYSTEM COMPONENT YKNX-RELATED"/>
    <property type="match status" value="1"/>
</dbReference>
<feature type="transmembrane region" description="Helical" evidence="4">
    <location>
        <begin position="6"/>
        <end position="27"/>
    </location>
</feature>
<dbReference type="AlphaFoldDB" id="A0A644WAT3"/>
<reference evidence="6" key="1">
    <citation type="submission" date="2019-08" db="EMBL/GenBank/DDBJ databases">
        <authorList>
            <person name="Kucharzyk K."/>
            <person name="Murdoch R.W."/>
            <person name="Higgins S."/>
            <person name="Loffler F."/>
        </authorList>
    </citation>
    <scope>NUCLEOTIDE SEQUENCE</scope>
</reference>
<evidence type="ECO:0000313" key="6">
    <source>
        <dbReference type="EMBL" id="MPM00617.1"/>
    </source>
</evidence>
<keyword evidence="4" id="KW-1133">Transmembrane helix</keyword>
<feature type="coiled-coil region" evidence="3">
    <location>
        <begin position="97"/>
        <end position="138"/>
    </location>
</feature>
<evidence type="ECO:0000256" key="3">
    <source>
        <dbReference type="SAM" id="Coils"/>
    </source>
</evidence>
<feature type="domain" description="YknX-like barrel-sandwich hybrid" evidence="5">
    <location>
        <begin position="64"/>
        <end position="207"/>
    </location>
</feature>
<protein>
    <recommendedName>
        <fullName evidence="5">YknX-like barrel-sandwich hybrid domain-containing protein</fullName>
    </recommendedName>
</protein>
<name>A0A644WAT3_9ZZZZ</name>
<organism evidence="6">
    <name type="scientific">bioreactor metagenome</name>
    <dbReference type="NCBI Taxonomy" id="1076179"/>
    <lineage>
        <taxon>unclassified sequences</taxon>
        <taxon>metagenomes</taxon>
        <taxon>ecological metagenomes</taxon>
    </lineage>
</organism>
<sequence length="357" mass="40219">MKKKQIVIGVSIFIVALIGIIISALYVKNKSTVNSNKESKIDYFEIKETGGLKFKGSSIISKEQKIMLDKSNGELNEVFVKDGQYVEKDVELFSYYNEAIQEQVDELDRQINSLNSKIQKEKERVNKLEAFNKEAQAKEVQAALDTTNQIQSPQTQQVEITSMVDELTETLNDTISKRDSLNNKVVKIIKAEISGKVYINNEDLTKEYMRIISEDSLIYAQASEFDVDKLKLDDKVEAKIISNNKKVMGKIIKIEEVPTISSDGKSAGYAFYIKPDESIKIGFSVELTVNPEEVAIPKSCVMEESGKVYVKLVEGENNKKVEIKATLKDDNYILEDSTLKVGDKILINPSEDSKEEV</sequence>
<dbReference type="InterPro" id="IPR058639">
    <property type="entry name" value="BSH_YknX-like"/>
</dbReference>
<evidence type="ECO:0000256" key="1">
    <source>
        <dbReference type="ARBA" id="ARBA00004196"/>
    </source>
</evidence>
<keyword evidence="4" id="KW-0812">Transmembrane</keyword>
<keyword evidence="4" id="KW-0472">Membrane</keyword>
<accession>A0A644WAT3</accession>
<dbReference type="Gene3D" id="2.40.420.20">
    <property type="match status" value="1"/>
</dbReference>
<comment type="caution">
    <text evidence="6">The sequence shown here is derived from an EMBL/GenBank/DDBJ whole genome shotgun (WGS) entry which is preliminary data.</text>
</comment>
<comment type="subcellular location">
    <subcellularLocation>
        <location evidence="1">Cell envelope</location>
    </subcellularLocation>
</comment>
<proteinExistence type="predicted"/>
<dbReference type="Pfam" id="PF25984">
    <property type="entry name" value="BSH_YknX"/>
    <property type="match status" value="1"/>
</dbReference>
<evidence type="ECO:0000259" key="5">
    <source>
        <dbReference type="Pfam" id="PF25984"/>
    </source>
</evidence>
<dbReference type="InterPro" id="IPR050465">
    <property type="entry name" value="UPF0194_transport"/>
</dbReference>
<dbReference type="EMBL" id="VSSQ01000740">
    <property type="protein sequence ID" value="MPM00617.1"/>
    <property type="molecule type" value="Genomic_DNA"/>
</dbReference>
<dbReference type="GO" id="GO:0030313">
    <property type="term" value="C:cell envelope"/>
    <property type="evidence" value="ECO:0007669"/>
    <property type="project" value="UniProtKB-SubCell"/>
</dbReference>
<keyword evidence="2 3" id="KW-0175">Coiled coil</keyword>
<dbReference type="PANTHER" id="PTHR32347:SF14">
    <property type="entry name" value="EFFLUX SYSTEM COMPONENT YKNX-RELATED"/>
    <property type="match status" value="1"/>
</dbReference>
<gene>
    <name evidence="6" type="ORF">SDC9_46844</name>
</gene>
<evidence type="ECO:0000256" key="2">
    <source>
        <dbReference type="ARBA" id="ARBA00023054"/>
    </source>
</evidence>